<dbReference type="Gramene" id="ONK65380">
    <property type="protein sequence ID" value="ONK65380"/>
    <property type="gene ID" value="A4U43_C07F36510"/>
</dbReference>
<dbReference type="PANTHER" id="PTHR31087">
    <property type="match status" value="1"/>
</dbReference>
<dbReference type="AlphaFoldDB" id="A0A5P1EMW3"/>
<dbReference type="InterPro" id="IPR038595">
    <property type="entry name" value="LOR_sf"/>
</dbReference>
<evidence type="ECO:0008006" key="4">
    <source>
        <dbReference type="Google" id="ProtNLM"/>
    </source>
</evidence>
<protein>
    <recommendedName>
        <fullName evidence="4">Tubby C-terminal domain-containing protein</fullName>
    </recommendedName>
</protein>
<evidence type="ECO:0000256" key="1">
    <source>
        <dbReference type="ARBA" id="ARBA00005437"/>
    </source>
</evidence>
<evidence type="ECO:0000313" key="2">
    <source>
        <dbReference type="EMBL" id="ONK65380.1"/>
    </source>
</evidence>
<comment type="similarity">
    <text evidence="1">Belongs to the LOR family.</text>
</comment>
<accession>A0A5P1EMW3</accession>
<gene>
    <name evidence="2" type="ORF">A4U43_C07F36510</name>
</gene>
<dbReference type="SUPFAM" id="SSF54518">
    <property type="entry name" value="Tubby C-terminal domain-like"/>
    <property type="match status" value="1"/>
</dbReference>
<name>A0A5P1EMW3_ASPOF</name>
<dbReference type="PANTHER" id="PTHR31087:SF3">
    <property type="entry name" value="PROTEIN LURP-ONE-RELATED 6"/>
    <property type="match status" value="1"/>
</dbReference>
<dbReference type="Pfam" id="PF04525">
    <property type="entry name" value="LOR"/>
    <property type="match status" value="1"/>
</dbReference>
<keyword evidence="3" id="KW-1185">Reference proteome</keyword>
<evidence type="ECO:0000313" key="3">
    <source>
        <dbReference type="Proteomes" id="UP000243459"/>
    </source>
</evidence>
<organism evidence="2 3">
    <name type="scientific">Asparagus officinalis</name>
    <name type="common">Garden asparagus</name>
    <dbReference type="NCBI Taxonomy" id="4686"/>
    <lineage>
        <taxon>Eukaryota</taxon>
        <taxon>Viridiplantae</taxon>
        <taxon>Streptophyta</taxon>
        <taxon>Embryophyta</taxon>
        <taxon>Tracheophyta</taxon>
        <taxon>Spermatophyta</taxon>
        <taxon>Magnoliopsida</taxon>
        <taxon>Liliopsida</taxon>
        <taxon>Asparagales</taxon>
        <taxon>Asparagaceae</taxon>
        <taxon>Asparagoideae</taxon>
        <taxon>Asparagus</taxon>
    </lineage>
</organism>
<dbReference type="Gene3D" id="2.40.160.200">
    <property type="entry name" value="LURP1-related"/>
    <property type="match status" value="1"/>
</dbReference>
<dbReference type="OMA" id="PENCYFD"/>
<proteinExistence type="inferred from homology"/>
<dbReference type="EMBL" id="CM007387">
    <property type="protein sequence ID" value="ONK65380.1"/>
    <property type="molecule type" value="Genomic_DNA"/>
</dbReference>
<dbReference type="InterPro" id="IPR007612">
    <property type="entry name" value="LOR"/>
</dbReference>
<sequence length="198" mass="21657">MSLIPIVSKAFCAPTQTALTIRKRPRVVNGGGFVVLNPQQNVVFSVHGCGILGVNGELVVKDGGGASILFIRKKGGLVQALSACSERWRGYLMEFGRPNKPLFSLRDPKSCFAMKSAIRISVDRKDYSNGWDFEVKGCFLEKNCTINDRRGNIVAKVGVKVKASEDLYHVNVQPGYDQAFVIGVIAVLDNIYGESTRC</sequence>
<dbReference type="InterPro" id="IPR025659">
    <property type="entry name" value="Tubby-like_C"/>
</dbReference>
<dbReference type="OrthoDB" id="1916253at2759"/>
<dbReference type="Proteomes" id="UP000243459">
    <property type="component" value="Chromosome 7"/>
</dbReference>
<reference evidence="3" key="1">
    <citation type="journal article" date="2017" name="Nat. Commun.">
        <title>The asparagus genome sheds light on the origin and evolution of a young Y chromosome.</title>
        <authorList>
            <person name="Harkess A."/>
            <person name="Zhou J."/>
            <person name="Xu C."/>
            <person name="Bowers J.E."/>
            <person name="Van der Hulst R."/>
            <person name="Ayyampalayam S."/>
            <person name="Mercati F."/>
            <person name="Riccardi P."/>
            <person name="McKain M.R."/>
            <person name="Kakrana A."/>
            <person name="Tang H."/>
            <person name="Ray J."/>
            <person name="Groenendijk J."/>
            <person name="Arikit S."/>
            <person name="Mathioni S.M."/>
            <person name="Nakano M."/>
            <person name="Shan H."/>
            <person name="Telgmann-Rauber A."/>
            <person name="Kanno A."/>
            <person name="Yue Z."/>
            <person name="Chen H."/>
            <person name="Li W."/>
            <person name="Chen Y."/>
            <person name="Xu X."/>
            <person name="Zhang Y."/>
            <person name="Luo S."/>
            <person name="Chen H."/>
            <person name="Gao J."/>
            <person name="Mao Z."/>
            <person name="Pires J.C."/>
            <person name="Luo M."/>
            <person name="Kudrna D."/>
            <person name="Wing R.A."/>
            <person name="Meyers B.C."/>
            <person name="Yi K."/>
            <person name="Kong H."/>
            <person name="Lavrijsen P."/>
            <person name="Sunseri F."/>
            <person name="Falavigna A."/>
            <person name="Ye Y."/>
            <person name="Leebens-Mack J.H."/>
            <person name="Chen G."/>
        </authorList>
    </citation>
    <scope>NUCLEOTIDE SEQUENCE [LARGE SCALE GENOMIC DNA]</scope>
    <source>
        <strain evidence="3">cv. DH0086</strain>
    </source>
</reference>